<keyword evidence="3" id="KW-0812">Transmembrane</keyword>
<feature type="compositionally biased region" description="Basic and acidic residues" evidence="2">
    <location>
        <begin position="108"/>
        <end position="121"/>
    </location>
</feature>
<evidence type="ECO:0000313" key="4">
    <source>
        <dbReference type="EMBL" id="OXM16745.1"/>
    </source>
</evidence>
<feature type="coiled-coil region" evidence="1">
    <location>
        <begin position="154"/>
        <end position="181"/>
    </location>
</feature>
<keyword evidence="5" id="KW-1185">Reference proteome</keyword>
<name>A0A229P493_9BACL</name>
<evidence type="ECO:0000313" key="5">
    <source>
        <dbReference type="Proteomes" id="UP000215145"/>
    </source>
</evidence>
<dbReference type="InterPro" id="IPR038503">
    <property type="entry name" value="SpoIIIAH_sf"/>
</dbReference>
<feature type="transmembrane region" description="Helical" evidence="3">
    <location>
        <begin position="7"/>
        <end position="26"/>
    </location>
</feature>
<feature type="region of interest" description="Disordered" evidence="2">
    <location>
        <begin position="68"/>
        <end position="129"/>
    </location>
</feature>
<dbReference type="RefSeq" id="WP_089523829.1">
    <property type="nucleotide sequence ID" value="NZ_NMUQ01000001.1"/>
</dbReference>
<protein>
    <recommendedName>
        <fullName evidence="6">Stage III sporulation protein AH</fullName>
    </recommendedName>
</protein>
<evidence type="ECO:0000256" key="3">
    <source>
        <dbReference type="SAM" id="Phobius"/>
    </source>
</evidence>
<proteinExistence type="predicted"/>
<evidence type="ECO:0008006" key="6">
    <source>
        <dbReference type="Google" id="ProtNLM"/>
    </source>
</evidence>
<evidence type="ECO:0000256" key="2">
    <source>
        <dbReference type="SAM" id="MobiDB-lite"/>
    </source>
</evidence>
<organism evidence="4 5">
    <name type="scientific">Paenibacillus herberti</name>
    <dbReference type="NCBI Taxonomy" id="1619309"/>
    <lineage>
        <taxon>Bacteria</taxon>
        <taxon>Bacillati</taxon>
        <taxon>Bacillota</taxon>
        <taxon>Bacilli</taxon>
        <taxon>Bacillales</taxon>
        <taxon>Paenibacillaceae</taxon>
        <taxon>Paenibacillus</taxon>
    </lineage>
</organism>
<dbReference type="Gene3D" id="1.10.287.4300">
    <property type="entry name" value="Stage III sporulation protein AH-like"/>
    <property type="match status" value="1"/>
</dbReference>
<dbReference type="Proteomes" id="UP000215145">
    <property type="component" value="Unassembled WGS sequence"/>
</dbReference>
<dbReference type="InterPro" id="IPR024232">
    <property type="entry name" value="SpoIIIAH"/>
</dbReference>
<dbReference type="Pfam" id="PF12685">
    <property type="entry name" value="SpoIIIAH"/>
    <property type="match status" value="1"/>
</dbReference>
<dbReference type="EMBL" id="NMUQ01000001">
    <property type="protein sequence ID" value="OXM16745.1"/>
    <property type="molecule type" value="Genomic_DNA"/>
</dbReference>
<comment type="caution">
    <text evidence="4">The sequence shown here is derived from an EMBL/GenBank/DDBJ whole genome shotgun (WGS) entry which is preliminary data.</text>
</comment>
<evidence type="ECO:0000256" key="1">
    <source>
        <dbReference type="SAM" id="Coils"/>
    </source>
</evidence>
<keyword evidence="1" id="KW-0175">Coiled coil</keyword>
<keyword evidence="3" id="KW-1133">Transmembrane helix</keyword>
<sequence>MNSKRQTIWLVSMLSLMVVLSAYYLFTEDTGTKGLKDTAQTQAGAAEVSSSEGIDVQQVTGNGALEEEAAVEAAEQQGTMEGQDPKDNQGAQQEPAKGTDAAGGKDSGTTKEGTDATKETSAETGLTPDDLAVLQQYEAGGASSQFQEMGVRSQERVNQQYEELMNKISDVKQDAEGSTKAVAELDTFEARQDKLTELRDQLGKDFKNVVIDENGESVKVVVQSEKLQRSQAAAIITKVSTTLNINAGDVLVQYLP</sequence>
<keyword evidence="3" id="KW-0472">Membrane</keyword>
<dbReference type="AlphaFoldDB" id="A0A229P493"/>
<gene>
    <name evidence="4" type="ORF">CGZ75_08835</name>
</gene>
<reference evidence="4 5" key="1">
    <citation type="submission" date="2017-07" db="EMBL/GenBank/DDBJ databases">
        <title>Paenibacillus herberti R33 genome sequencing and assembly.</title>
        <authorList>
            <person name="Su W."/>
        </authorList>
    </citation>
    <scope>NUCLEOTIDE SEQUENCE [LARGE SCALE GENOMIC DNA]</scope>
    <source>
        <strain evidence="4 5">R33</strain>
    </source>
</reference>
<accession>A0A229P493</accession>